<feature type="domain" description="Helicase C-terminal" evidence="1">
    <location>
        <begin position="675"/>
        <end position="727"/>
    </location>
</feature>
<evidence type="ECO:0000313" key="2">
    <source>
        <dbReference type="EMBL" id="MBE1514116.1"/>
    </source>
</evidence>
<dbReference type="Pfam" id="PF00271">
    <property type="entry name" value="Helicase_C"/>
    <property type="match status" value="1"/>
</dbReference>
<evidence type="ECO:0000259" key="1">
    <source>
        <dbReference type="Pfam" id="PF00271"/>
    </source>
</evidence>
<comment type="caution">
    <text evidence="2">The sequence shown here is derived from an EMBL/GenBank/DDBJ whole genome shotgun (WGS) entry which is preliminary data.</text>
</comment>
<dbReference type="SUPFAM" id="SSF52540">
    <property type="entry name" value="P-loop containing nucleoside triphosphate hydrolases"/>
    <property type="match status" value="1"/>
</dbReference>
<protein>
    <recommendedName>
        <fullName evidence="1">Helicase C-terminal domain-containing protein</fullName>
    </recommendedName>
</protein>
<dbReference type="Proteomes" id="UP000636579">
    <property type="component" value="Unassembled WGS sequence"/>
</dbReference>
<dbReference type="RefSeq" id="WP_378625963.1">
    <property type="nucleotide sequence ID" value="NZ_JBHTMS010000001.1"/>
</dbReference>
<evidence type="ECO:0000313" key="3">
    <source>
        <dbReference type="Proteomes" id="UP000636579"/>
    </source>
</evidence>
<keyword evidence="3" id="KW-1185">Reference proteome</keyword>
<dbReference type="InterPro" id="IPR001650">
    <property type="entry name" value="Helicase_C-like"/>
</dbReference>
<dbReference type="InterPro" id="IPR027417">
    <property type="entry name" value="P-loop_NTPase"/>
</dbReference>
<dbReference type="EMBL" id="JADBEE010000001">
    <property type="protein sequence ID" value="MBE1514116.1"/>
    <property type="molecule type" value="Genomic_DNA"/>
</dbReference>
<reference evidence="2 3" key="1">
    <citation type="submission" date="2020-10" db="EMBL/GenBank/DDBJ databases">
        <title>Sequencing the genomes of 1000 actinobacteria strains.</title>
        <authorList>
            <person name="Klenk H.-P."/>
        </authorList>
    </citation>
    <scope>NUCLEOTIDE SEQUENCE [LARGE SCALE GENOMIC DNA]</scope>
    <source>
        <strain evidence="2 3">DSM 15474</strain>
    </source>
</reference>
<sequence length="859" mass="96368">MRVIARLRATVSEIALDLLSPDLVILDEFQRFKDLLDAPAETDVPGAKLAQRMFNQEKAKILMLSATPYKMYTLHDDEDGDDHYRDFIKTVEFLAGPPRAVRVESQLKTMGRAMERLTSDPAETALAAEAKDAVESELRRVMCRTERTAFTTEADAMVKLRHLPEPQVTPQDLRSWVTLDRVAKHVGSRDALEYWRSSPYPLNLMERDSYMLRKNFHDRVDMGDPTLARTLSSASGLLDWRVIRDYRKLDPGNAKLRSLEEDVFKSGAADVLWLPPSLSYYRPSGPFSHTGLGSFTKRLVFSAWTVVPKAISTLLSYEADRRSREKELASAALTSSASDPRRYDDQLRAVAPLTLKITEDRPMSMPTWSLTYPFAELTRVTDPLAVARHVRRRDLPQQEVLDIAEQGVRSLLAELLPESLATVDDLGAEDPRWYWAAPMLLDRRRDPAAADALARAMREFLWGLPKGLLEGEEHAGQAASSRAARLHLDETQRLPDNLGRPPVDLPRRMAELGVGGFGTSAMRALTRIAGDHSAEEVKDRSVAAFSIARALRLLFNRPEVVPVVRSSGDRAYWRDALQHALDGGLQSVLDEFVHVLVESEGLSNKDPAERVAGVSMAVIEALGLRSTVNEIETFEVDGPRIYSHQHRMSTHFAARYGGRRAADDKTFHRESSVRRAFNSPFRPFVLASTSVGQEGLDFHPYSHAVVHWNLPSNPVDMEQREGRVHRYKGHAVRKNIAEDFGDLAVLGESEDPWQGAFDAAVVQSTAQGISELVPYWLHTTPGGATVERYIPAIPFSREVGHQRRLTRTVGVYRLAFGQPRQDDFISVVADRHEELAWMKVDLSPPGTQSSRRDPAADER</sequence>
<dbReference type="Gene3D" id="3.40.50.300">
    <property type="entry name" value="P-loop containing nucleotide triphosphate hydrolases"/>
    <property type="match status" value="1"/>
</dbReference>
<proteinExistence type="predicted"/>
<gene>
    <name evidence="2" type="ORF">H4W26_000871</name>
</gene>
<organism evidence="2 3">
    <name type="scientific">Nesterenkonia halotolerans</name>
    <dbReference type="NCBI Taxonomy" id="225325"/>
    <lineage>
        <taxon>Bacteria</taxon>
        <taxon>Bacillati</taxon>
        <taxon>Actinomycetota</taxon>
        <taxon>Actinomycetes</taxon>
        <taxon>Micrococcales</taxon>
        <taxon>Micrococcaceae</taxon>
        <taxon>Nesterenkonia</taxon>
    </lineage>
</organism>
<name>A0ABR9J540_9MICC</name>
<accession>A0ABR9J540</accession>